<dbReference type="Gene3D" id="3.30.300.30">
    <property type="match status" value="1"/>
</dbReference>
<dbReference type="InterPro" id="IPR009081">
    <property type="entry name" value="PP-bd_ACP"/>
</dbReference>
<dbReference type="FunFam" id="1.10.1200.10:FF:000016">
    <property type="entry name" value="Non-ribosomal peptide synthase"/>
    <property type="match status" value="1"/>
</dbReference>
<evidence type="ECO:0000256" key="3">
    <source>
        <dbReference type="ARBA" id="ARBA00022553"/>
    </source>
</evidence>
<dbReference type="SUPFAM" id="SSF47336">
    <property type="entry name" value="ACP-like"/>
    <property type="match status" value="1"/>
</dbReference>
<gene>
    <name evidence="5" type="ORF">ETD85_61590</name>
</gene>
<proteinExistence type="predicted"/>
<protein>
    <recommendedName>
        <fullName evidence="4">Carrier domain-containing protein</fullName>
    </recommendedName>
</protein>
<dbReference type="RefSeq" id="WP_138698982.1">
    <property type="nucleotide sequence ID" value="NZ_VCKX01000596.1"/>
</dbReference>
<dbReference type="PROSITE" id="PS00012">
    <property type="entry name" value="PHOSPHOPANTETHEINE"/>
    <property type="match status" value="1"/>
</dbReference>
<feature type="domain" description="Carrier" evidence="4">
    <location>
        <begin position="65"/>
        <end position="140"/>
    </location>
</feature>
<keyword evidence="2" id="KW-0596">Phosphopantetheine</keyword>
<evidence type="ECO:0000259" key="4">
    <source>
        <dbReference type="PROSITE" id="PS50075"/>
    </source>
</evidence>
<reference evidence="5 6" key="1">
    <citation type="submission" date="2019-05" db="EMBL/GenBank/DDBJ databases">
        <title>Draft genome sequence of Nonomuraea zeae DSM 100528.</title>
        <authorList>
            <person name="Saricaoglu S."/>
            <person name="Isik K."/>
        </authorList>
    </citation>
    <scope>NUCLEOTIDE SEQUENCE [LARGE SCALE GENOMIC DNA]</scope>
    <source>
        <strain evidence="5 6">DSM 100528</strain>
    </source>
</reference>
<dbReference type="InterPro" id="IPR020806">
    <property type="entry name" value="PKS_PP-bd"/>
</dbReference>
<comment type="caution">
    <text evidence="5">The sequence shown here is derived from an EMBL/GenBank/DDBJ whole genome shotgun (WGS) entry which is preliminary data.</text>
</comment>
<comment type="cofactor">
    <cofactor evidence="1">
        <name>pantetheine 4'-phosphate</name>
        <dbReference type="ChEBI" id="CHEBI:47942"/>
    </cofactor>
</comment>
<accession>A0A5S4F032</accession>
<evidence type="ECO:0000256" key="2">
    <source>
        <dbReference type="ARBA" id="ARBA00022450"/>
    </source>
</evidence>
<dbReference type="PANTHER" id="PTHR44845">
    <property type="entry name" value="CARRIER DOMAIN-CONTAINING PROTEIN"/>
    <property type="match status" value="1"/>
</dbReference>
<dbReference type="Proteomes" id="UP000306628">
    <property type="component" value="Unassembled WGS sequence"/>
</dbReference>
<dbReference type="InterPro" id="IPR036736">
    <property type="entry name" value="ACP-like_sf"/>
</dbReference>
<evidence type="ECO:0000313" key="5">
    <source>
        <dbReference type="EMBL" id="TMR09268.1"/>
    </source>
</evidence>
<dbReference type="InterPro" id="IPR045851">
    <property type="entry name" value="AMP-bd_C_sf"/>
</dbReference>
<dbReference type="SMART" id="SM00823">
    <property type="entry name" value="PKS_PP"/>
    <property type="match status" value="1"/>
</dbReference>
<dbReference type="OrthoDB" id="2085352at2"/>
<sequence length="155" mass="16579">RLVAYVVLSGEISVDVVREFAAAWLPEYMVPSAVVVLDELPVTVNGKLDRGSLPAPEYAVTPSRAPATREEELLCAAFAHVLRLDGVGVDDDFFALGGHSLLAVRLVSQIRAVLGVEVPLKVLLEAPTVAGLAQQLGDLKSARPALRPMRTQKES</sequence>
<dbReference type="EMBL" id="VCKX01000596">
    <property type="protein sequence ID" value="TMR09268.1"/>
    <property type="molecule type" value="Genomic_DNA"/>
</dbReference>
<dbReference type="GO" id="GO:0031177">
    <property type="term" value="F:phosphopantetheine binding"/>
    <property type="evidence" value="ECO:0007669"/>
    <property type="project" value="InterPro"/>
</dbReference>
<dbReference type="SUPFAM" id="SSF56801">
    <property type="entry name" value="Acetyl-CoA synthetase-like"/>
    <property type="match status" value="1"/>
</dbReference>
<dbReference type="Gene3D" id="3.40.50.1820">
    <property type="entry name" value="alpha/beta hydrolase"/>
    <property type="match status" value="1"/>
</dbReference>
<evidence type="ECO:0000313" key="6">
    <source>
        <dbReference type="Proteomes" id="UP000306628"/>
    </source>
</evidence>
<evidence type="ECO:0000256" key="1">
    <source>
        <dbReference type="ARBA" id="ARBA00001957"/>
    </source>
</evidence>
<organism evidence="5 6">
    <name type="scientific">Nonomuraea zeae</name>
    <dbReference type="NCBI Taxonomy" id="1642303"/>
    <lineage>
        <taxon>Bacteria</taxon>
        <taxon>Bacillati</taxon>
        <taxon>Actinomycetota</taxon>
        <taxon>Actinomycetes</taxon>
        <taxon>Streptosporangiales</taxon>
        <taxon>Streptosporangiaceae</taxon>
        <taxon>Nonomuraea</taxon>
    </lineage>
</organism>
<dbReference type="PANTHER" id="PTHR44845:SF6">
    <property type="entry name" value="BETA-ALANINE-ACTIVATING ENZYME"/>
    <property type="match status" value="1"/>
</dbReference>
<dbReference type="GO" id="GO:0044550">
    <property type="term" value="P:secondary metabolite biosynthetic process"/>
    <property type="evidence" value="ECO:0007669"/>
    <property type="project" value="UniProtKB-ARBA"/>
</dbReference>
<feature type="non-terminal residue" evidence="5">
    <location>
        <position position="1"/>
    </location>
</feature>
<dbReference type="InterPro" id="IPR029058">
    <property type="entry name" value="AB_hydrolase_fold"/>
</dbReference>
<dbReference type="InterPro" id="IPR006162">
    <property type="entry name" value="Ppantetheine_attach_site"/>
</dbReference>
<dbReference type="InterPro" id="IPR025110">
    <property type="entry name" value="AMP-bd_C"/>
</dbReference>
<dbReference type="GO" id="GO:0072330">
    <property type="term" value="P:monocarboxylic acid biosynthetic process"/>
    <property type="evidence" value="ECO:0007669"/>
    <property type="project" value="UniProtKB-ARBA"/>
</dbReference>
<name>A0A5S4F032_9ACTN</name>
<dbReference type="Pfam" id="PF00550">
    <property type="entry name" value="PP-binding"/>
    <property type="match status" value="1"/>
</dbReference>
<dbReference type="Pfam" id="PF13193">
    <property type="entry name" value="AMP-binding_C"/>
    <property type="match status" value="1"/>
</dbReference>
<dbReference type="AlphaFoldDB" id="A0A5S4F032"/>
<keyword evidence="3" id="KW-0597">Phosphoprotein</keyword>
<dbReference type="PROSITE" id="PS50075">
    <property type="entry name" value="CARRIER"/>
    <property type="match status" value="1"/>
</dbReference>
<keyword evidence="6" id="KW-1185">Reference proteome</keyword>